<dbReference type="InterPro" id="IPR029058">
    <property type="entry name" value="AB_hydrolase_fold"/>
</dbReference>
<organism evidence="1 2">
    <name type="scientific">Advenella incenata</name>
    <dbReference type="NCBI Taxonomy" id="267800"/>
    <lineage>
        <taxon>Bacteria</taxon>
        <taxon>Pseudomonadati</taxon>
        <taxon>Pseudomonadota</taxon>
        <taxon>Betaproteobacteria</taxon>
        <taxon>Burkholderiales</taxon>
        <taxon>Alcaligenaceae</taxon>
    </lineage>
</organism>
<evidence type="ECO:0000313" key="2">
    <source>
        <dbReference type="Proteomes" id="UP000293398"/>
    </source>
</evidence>
<proteinExistence type="predicted"/>
<reference evidence="1 2" key="1">
    <citation type="submission" date="2019-02" db="EMBL/GenBank/DDBJ databases">
        <title>Genomic Encyclopedia of Type Strains, Phase IV (KMG-IV): sequencing the most valuable type-strain genomes for metagenomic binning, comparative biology and taxonomic classification.</title>
        <authorList>
            <person name="Goeker M."/>
        </authorList>
    </citation>
    <scope>NUCLEOTIDE SEQUENCE [LARGE SCALE GENOMIC DNA]</scope>
    <source>
        <strain evidence="1 2">DSM 23814</strain>
    </source>
</reference>
<dbReference type="SUPFAM" id="SSF53474">
    <property type="entry name" value="alpha/beta-Hydrolases"/>
    <property type="match status" value="1"/>
</dbReference>
<evidence type="ECO:0000313" key="1">
    <source>
        <dbReference type="EMBL" id="RZT94633.1"/>
    </source>
</evidence>
<dbReference type="EMBL" id="SHKO01000002">
    <property type="protein sequence ID" value="RZT94633.1"/>
    <property type="molecule type" value="Genomic_DNA"/>
</dbReference>
<protein>
    <submittedName>
        <fullName evidence="1">Pimeloyl-ACP methyl ester carboxylesterase</fullName>
    </submittedName>
</protein>
<dbReference type="PANTHER" id="PTHR43194">
    <property type="entry name" value="HYDROLASE ALPHA/BETA FOLD FAMILY"/>
    <property type="match status" value="1"/>
</dbReference>
<keyword evidence="2" id="KW-1185">Reference proteome</keyword>
<sequence>MAAGMVGCASTRSDSGPLTIAKQGSFFVGGKNVKSETLSNLPAYAPSGTITVNQVYVRYQEPVNAEKTSVVFIHGCCLTGKTWESTPDGRMGWDELFVRKGFPTYVVDQASRGRSAADPSAIVAVKGGRQSADKLPQVFGAAQEGAWQIFRFGPKYPEVFTGMQFPLDAQAEFWKQMVPDWLNALPKPNPTVPALSELAKKVNGAVLISHSQSGIYPFETAKLNPAGIRGIVSIEPGACPAADSDLSSLKGMPVLVLWGDYVNQSPRWVPRLKACKEFVAAANKAGAKAENVMLSDVGMPGASHMLMQDKHSIQIGKWLAGWINQNVKG</sequence>
<comment type="caution">
    <text evidence="1">The sequence shown here is derived from an EMBL/GenBank/DDBJ whole genome shotgun (WGS) entry which is preliminary data.</text>
</comment>
<dbReference type="PANTHER" id="PTHR43194:SF4">
    <property type="entry name" value="AB HYDROLASE-1 DOMAIN-CONTAINING PROTEIN"/>
    <property type="match status" value="1"/>
</dbReference>
<dbReference type="InterPro" id="IPR050228">
    <property type="entry name" value="Carboxylesterase_BioH"/>
</dbReference>
<name>A0A4Q7VFD1_9BURK</name>
<dbReference type="Gene3D" id="3.40.50.1820">
    <property type="entry name" value="alpha/beta hydrolase"/>
    <property type="match status" value="1"/>
</dbReference>
<dbReference type="AlphaFoldDB" id="A0A4Q7VFD1"/>
<dbReference type="RefSeq" id="WP_207227078.1">
    <property type="nucleotide sequence ID" value="NZ_SHKO01000002.1"/>
</dbReference>
<gene>
    <name evidence="1" type="ORF">EV681_3054</name>
</gene>
<dbReference type="Proteomes" id="UP000293398">
    <property type="component" value="Unassembled WGS sequence"/>
</dbReference>
<dbReference type="CDD" id="cd12807">
    <property type="entry name" value="Esterase_713"/>
    <property type="match status" value="1"/>
</dbReference>
<accession>A0A4Q7VFD1</accession>